<dbReference type="GO" id="GO:0016787">
    <property type="term" value="F:hydrolase activity"/>
    <property type="evidence" value="ECO:0007669"/>
    <property type="project" value="UniProtKB-KW"/>
</dbReference>
<dbReference type="SUPFAM" id="SSF53474">
    <property type="entry name" value="alpha/beta-Hydrolases"/>
    <property type="match status" value="1"/>
</dbReference>
<dbReference type="GO" id="GO:0016020">
    <property type="term" value="C:membrane"/>
    <property type="evidence" value="ECO:0007669"/>
    <property type="project" value="TreeGrafter"/>
</dbReference>
<organism evidence="2 3">
    <name type="scientific">Sphingomonas pokkalii</name>
    <dbReference type="NCBI Taxonomy" id="2175090"/>
    <lineage>
        <taxon>Bacteria</taxon>
        <taxon>Pseudomonadati</taxon>
        <taxon>Pseudomonadota</taxon>
        <taxon>Alphaproteobacteria</taxon>
        <taxon>Sphingomonadales</taxon>
        <taxon>Sphingomonadaceae</taxon>
        <taxon>Sphingomonas</taxon>
    </lineage>
</organism>
<dbReference type="AlphaFoldDB" id="A0A2U0SBL9"/>
<keyword evidence="2" id="KW-0378">Hydrolase</keyword>
<dbReference type="InterPro" id="IPR000073">
    <property type="entry name" value="AB_hydrolase_1"/>
</dbReference>
<dbReference type="Pfam" id="PF00561">
    <property type="entry name" value="Abhydrolase_1"/>
    <property type="match status" value="1"/>
</dbReference>
<reference evidence="2 3" key="1">
    <citation type="submission" date="2018-05" db="EMBL/GenBank/DDBJ databases">
        <title>Description of Sphingomonas pokkalii sp nov, isolated from the rhizosphere of saline tolerant pokkali rice and its draft genome analysis.</title>
        <authorList>
            <person name="Menon R."/>
            <person name="Kumari S."/>
            <person name="Rameshkumar N."/>
        </authorList>
    </citation>
    <scope>NUCLEOTIDE SEQUENCE [LARGE SCALE GENOMIC DNA]</scope>
    <source>
        <strain evidence="2 3">L3B27</strain>
    </source>
</reference>
<evidence type="ECO:0000259" key="1">
    <source>
        <dbReference type="Pfam" id="PF00561"/>
    </source>
</evidence>
<protein>
    <submittedName>
        <fullName evidence="2">Alpha/beta hydrolase</fullName>
    </submittedName>
</protein>
<keyword evidence="3" id="KW-1185">Reference proteome</keyword>
<sequence>MPDDIAPALETVTVNGLRIRIRKGGTCAGTPLFLTAPYPESVRAFDAIWPALEALGPLVAVDLPGFGRSEFDERLMSPSAMGAFLPMLLDELGLDRVHAIVPDIGTLAALFAAARHPERFESIVAGSGGTAMALLGEPLRQIVASSPEDFAGIDGGEQVVELIRTSTRVPIADAVLEDYRQSSSGSRWNEAAAFVRAYAQDLPRLEVLLGSVATPVLVISGSDDPFVPPSNGAFLQKHLPRGVHRIVESGHFVWEDAAERYATLITEWVQGGYRAAV</sequence>
<dbReference type="PANTHER" id="PTHR43798">
    <property type="entry name" value="MONOACYLGLYCEROL LIPASE"/>
    <property type="match status" value="1"/>
</dbReference>
<evidence type="ECO:0000313" key="3">
    <source>
        <dbReference type="Proteomes" id="UP000245890"/>
    </source>
</evidence>
<name>A0A2U0SBL9_9SPHN</name>
<dbReference type="Proteomes" id="UP000245890">
    <property type="component" value="Unassembled WGS sequence"/>
</dbReference>
<comment type="caution">
    <text evidence="2">The sequence shown here is derived from an EMBL/GenBank/DDBJ whole genome shotgun (WGS) entry which is preliminary data.</text>
</comment>
<dbReference type="PRINTS" id="PR00111">
    <property type="entry name" value="ABHYDROLASE"/>
</dbReference>
<dbReference type="InterPro" id="IPR050266">
    <property type="entry name" value="AB_hydrolase_sf"/>
</dbReference>
<feature type="domain" description="AB hydrolase-1" evidence="1">
    <location>
        <begin position="58"/>
        <end position="256"/>
    </location>
</feature>
<proteinExistence type="predicted"/>
<dbReference type="OrthoDB" id="7616518at2"/>
<evidence type="ECO:0000313" key="2">
    <source>
        <dbReference type="EMBL" id="PVX28772.1"/>
    </source>
</evidence>
<accession>A0A2U0SBL9</accession>
<dbReference type="Gene3D" id="3.40.50.1820">
    <property type="entry name" value="alpha/beta hydrolase"/>
    <property type="match status" value="1"/>
</dbReference>
<gene>
    <name evidence="2" type="ORF">DD559_05060</name>
</gene>
<dbReference type="EMBL" id="QENQ01000001">
    <property type="protein sequence ID" value="PVX28772.1"/>
    <property type="molecule type" value="Genomic_DNA"/>
</dbReference>
<dbReference type="PANTHER" id="PTHR43798:SF33">
    <property type="entry name" value="HYDROLASE, PUTATIVE (AFU_ORTHOLOGUE AFUA_2G14860)-RELATED"/>
    <property type="match status" value="1"/>
</dbReference>
<dbReference type="InterPro" id="IPR029058">
    <property type="entry name" value="AB_hydrolase_fold"/>
</dbReference>